<feature type="signal peptide" evidence="2">
    <location>
        <begin position="1"/>
        <end position="21"/>
    </location>
</feature>
<gene>
    <name evidence="3" type="ORF">EJB05_53147</name>
</gene>
<dbReference type="InterPro" id="IPR016138">
    <property type="entry name" value="Ribosome_inactivat_prot_sub1"/>
</dbReference>
<dbReference type="Gene3D" id="3.40.420.10">
    <property type="entry name" value="Ricin (A subunit), domain 1"/>
    <property type="match status" value="1"/>
</dbReference>
<dbReference type="InterPro" id="IPR036041">
    <property type="entry name" value="Ribosome-inact_prot_sf"/>
</dbReference>
<dbReference type="Pfam" id="PF00161">
    <property type="entry name" value="RIP"/>
    <property type="match status" value="1"/>
</dbReference>
<sequence length="284" mass="30747">MKMKAPAAAVILVLLLAAVRGGCTDDNLTEWQTNEAKTVEVALDVGAGPERYKAFMNEVQRQLGATTTRPPIQKRPVLGAQRYKPDVWINVALKGNGGESATLAIRADNVYLVGFKAQAGWYAFKGKDSLIKESTPLNFGDDYNALTGGSSKLAAVAVGKKSAQEALSILAKYNKASTAEKEVKMALTRFVLMICEAARLVPVREDVISAWEQGGTVRKVGVEITVKWKVISCALLIWEKTKKWNNKDATEIKGLGDPKMVDAESAAKNVYFIIQPTPASPCSD</sequence>
<dbReference type="Gramene" id="TVU01378">
    <property type="protein sequence ID" value="TVU01378"/>
    <property type="gene ID" value="EJB05_53147"/>
</dbReference>
<dbReference type="InterPro" id="IPR001574">
    <property type="entry name" value="Ribosome_inactivat_prot"/>
</dbReference>
<keyword evidence="2" id="KW-0732">Signal</keyword>
<comment type="similarity">
    <text evidence="1">Belongs to the ribosome-inactivating protein family.</text>
</comment>
<comment type="catalytic activity">
    <reaction evidence="1">
        <text>Endohydrolysis of the N-glycosidic bond at one specific adenosine on the 28S rRNA.</text>
        <dbReference type="EC" id="3.2.2.22"/>
    </reaction>
</comment>
<dbReference type="GO" id="GO:0017148">
    <property type="term" value="P:negative regulation of translation"/>
    <property type="evidence" value="ECO:0007669"/>
    <property type="project" value="UniProtKB-KW"/>
</dbReference>
<keyword evidence="4" id="KW-1185">Reference proteome</keyword>
<dbReference type="SUPFAM" id="SSF56371">
    <property type="entry name" value="Ribosome inactivating proteins (RIP)"/>
    <property type="match status" value="1"/>
</dbReference>
<keyword evidence="1" id="KW-0800">Toxin</keyword>
<dbReference type="AlphaFoldDB" id="A0A5J9SQY3"/>
<evidence type="ECO:0000313" key="3">
    <source>
        <dbReference type="EMBL" id="TVU01378.1"/>
    </source>
</evidence>
<dbReference type="InterPro" id="IPR017989">
    <property type="entry name" value="Ribosome_inactivat_1/2"/>
</dbReference>
<keyword evidence="1" id="KW-0611">Plant defense</keyword>
<accession>A0A5J9SQY3</accession>
<feature type="chain" id="PRO_5023830084" description="rRNA N-glycosylase" evidence="2">
    <location>
        <begin position="22"/>
        <end position="284"/>
    </location>
</feature>
<organism evidence="3 4">
    <name type="scientific">Eragrostis curvula</name>
    <name type="common">weeping love grass</name>
    <dbReference type="NCBI Taxonomy" id="38414"/>
    <lineage>
        <taxon>Eukaryota</taxon>
        <taxon>Viridiplantae</taxon>
        <taxon>Streptophyta</taxon>
        <taxon>Embryophyta</taxon>
        <taxon>Tracheophyta</taxon>
        <taxon>Spermatophyta</taxon>
        <taxon>Magnoliopsida</taxon>
        <taxon>Liliopsida</taxon>
        <taxon>Poales</taxon>
        <taxon>Poaceae</taxon>
        <taxon>PACMAD clade</taxon>
        <taxon>Chloridoideae</taxon>
        <taxon>Eragrostideae</taxon>
        <taxon>Eragrostidinae</taxon>
        <taxon>Eragrostis</taxon>
    </lineage>
</organism>
<keyword evidence="1" id="KW-0378">Hydrolase</keyword>
<evidence type="ECO:0000256" key="1">
    <source>
        <dbReference type="RuleBase" id="RU004915"/>
    </source>
</evidence>
<name>A0A5J9SQY3_9POAL</name>
<dbReference type="EC" id="3.2.2.22" evidence="1"/>
<evidence type="ECO:0000313" key="4">
    <source>
        <dbReference type="Proteomes" id="UP000324897"/>
    </source>
</evidence>
<dbReference type="GO" id="GO:0090729">
    <property type="term" value="F:toxin activity"/>
    <property type="evidence" value="ECO:0007669"/>
    <property type="project" value="UniProtKB-KW"/>
</dbReference>
<dbReference type="PANTHER" id="PTHR33453:SF11">
    <property type="entry name" value="RRNA N-GLYCOSYLASE"/>
    <property type="match status" value="1"/>
</dbReference>
<dbReference type="Proteomes" id="UP000324897">
    <property type="component" value="Unassembled WGS sequence"/>
</dbReference>
<protein>
    <recommendedName>
        <fullName evidence="1">rRNA N-glycosylase</fullName>
        <ecNumber evidence="1">3.2.2.22</ecNumber>
    </recommendedName>
</protein>
<dbReference type="PANTHER" id="PTHR33453">
    <property type="match status" value="1"/>
</dbReference>
<reference evidence="3 4" key="1">
    <citation type="journal article" date="2019" name="Sci. Rep.">
        <title>A high-quality genome of Eragrostis curvula grass provides insights into Poaceae evolution and supports new strategies to enhance forage quality.</title>
        <authorList>
            <person name="Carballo J."/>
            <person name="Santos B.A.C.M."/>
            <person name="Zappacosta D."/>
            <person name="Garbus I."/>
            <person name="Selva J.P."/>
            <person name="Gallo C.A."/>
            <person name="Diaz A."/>
            <person name="Albertini E."/>
            <person name="Caccamo M."/>
            <person name="Echenique V."/>
        </authorList>
    </citation>
    <scope>NUCLEOTIDE SEQUENCE [LARGE SCALE GENOMIC DNA]</scope>
    <source>
        <strain evidence="4">cv. Victoria</strain>
        <tissue evidence="3">Leaf</tissue>
    </source>
</reference>
<dbReference type="EMBL" id="RWGY01000449">
    <property type="protein sequence ID" value="TVU01378.1"/>
    <property type="molecule type" value="Genomic_DNA"/>
</dbReference>
<evidence type="ECO:0000256" key="2">
    <source>
        <dbReference type="SAM" id="SignalP"/>
    </source>
</evidence>
<dbReference type="GO" id="GO:0030598">
    <property type="term" value="F:rRNA N-glycosylase activity"/>
    <property type="evidence" value="ECO:0007669"/>
    <property type="project" value="UniProtKB-EC"/>
</dbReference>
<keyword evidence="1" id="KW-0652">Protein synthesis inhibitor</keyword>
<dbReference type="OrthoDB" id="618095at2759"/>
<comment type="caution">
    <text evidence="3">The sequence shown here is derived from an EMBL/GenBank/DDBJ whole genome shotgun (WGS) entry which is preliminary data.</text>
</comment>
<dbReference type="GO" id="GO:0006952">
    <property type="term" value="P:defense response"/>
    <property type="evidence" value="ECO:0007669"/>
    <property type="project" value="UniProtKB-KW"/>
</dbReference>
<dbReference type="PRINTS" id="PR00396">
    <property type="entry name" value="SHIGARICIN"/>
</dbReference>
<proteinExistence type="inferred from homology"/>